<evidence type="ECO:0000256" key="3">
    <source>
        <dbReference type="ARBA" id="ARBA00013253"/>
    </source>
</evidence>
<dbReference type="PANTHER" id="PTHR43071:SF1">
    <property type="entry name" value="2-AMINO-4-HYDROXY-6-HYDROXYMETHYLDIHYDROPTERIDINE PYROPHOSPHOKINASE"/>
    <property type="match status" value="1"/>
</dbReference>
<dbReference type="InterPro" id="IPR035907">
    <property type="entry name" value="Hppk_sf"/>
</dbReference>
<evidence type="ECO:0000313" key="14">
    <source>
        <dbReference type="EMBL" id="NGZ44151.1"/>
    </source>
</evidence>
<evidence type="ECO:0000256" key="7">
    <source>
        <dbReference type="ARBA" id="ARBA00022777"/>
    </source>
</evidence>
<dbReference type="GO" id="GO:0003848">
    <property type="term" value="F:2-amino-4-hydroxy-6-hydroxymethyldihydropteridine diphosphokinase activity"/>
    <property type="evidence" value="ECO:0007669"/>
    <property type="project" value="UniProtKB-EC"/>
</dbReference>
<feature type="domain" description="7,8-dihydro-6-hydroxymethylpterin-pyrophosphokinase" evidence="13">
    <location>
        <begin position="6"/>
        <end position="133"/>
    </location>
</feature>
<keyword evidence="5 14" id="KW-0808">Transferase</keyword>
<dbReference type="CDD" id="cd00483">
    <property type="entry name" value="HPPK"/>
    <property type="match status" value="1"/>
</dbReference>
<dbReference type="Gene3D" id="3.30.70.560">
    <property type="entry name" value="7,8-Dihydro-6-hydroxymethylpterin-pyrophosphokinase HPPK"/>
    <property type="match status" value="1"/>
</dbReference>
<keyword evidence="8" id="KW-0067">ATP-binding</keyword>
<dbReference type="PANTHER" id="PTHR43071">
    <property type="entry name" value="2-AMINO-4-HYDROXY-6-HYDROXYMETHYLDIHYDROPTERIDINE PYROPHOSPHOKINASE"/>
    <property type="match status" value="1"/>
</dbReference>
<keyword evidence="15" id="KW-1185">Reference proteome</keyword>
<dbReference type="NCBIfam" id="TIGR01498">
    <property type="entry name" value="folK"/>
    <property type="match status" value="1"/>
</dbReference>
<protein>
    <recommendedName>
        <fullName evidence="4">2-amino-4-hydroxy-6-hydroxymethyldihydropteridine pyrophosphokinase</fullName>
        <ecNumber evidence="3">2.7.6.3</ecNumber>
    </recommendedName>
    <alternativeName>
        <fullName evidence="11">6-hydroxymethyl-7,8-dihydropterin pyrophosphokinase</fullName>
    </alternativeName>
    <alternativeName>
        <fullName evidence="12">7,8-dihydro-6-hydroxymethylpterin-pyrophosphokinase</fullName>
    </alternativeName>
</protein>
<evidence type="ECO:0000256" key="8">
    <source>
        <dbReference type="ARBA" id="ARBA00022840"/>
    </source>
</evidence>
<dbReference type="SUPFAM" id="SSF55083">
    <property type="entry name" value="6-hydroxymethyl-7,8-dihydropterin pyrophosphokinase, HPPK"/>
    <property type="match status" value="1"/>
</dbReference>
<evidence type="ECO:0000256" key="5">
    <source>
        <dbReference type="ARBA" id="ARBA00022679"/>
    </source>
</evidence>
<name>A0ABX0EXW4_9BACT</name>
<dbReference type="EC" id="2.7.6.3" evidence="3"/>
<dbReference type="Pfam" id="PF01288">
    <property type="entry name" value="HPPK"/>
    <property type="match status" value="1"/>
</dbReference>
<evidence type="ECO:0000256" key="12">
    <source>
        <dbReference type="ARBA" id="ARBA00033413"/>
    </source>
</evidence>
<evidence type="ECO:0000259" key="13">
    <source>
        <dbReference type="Pfam" id="PF01288"/>
    </source>
</evidence>
<dbReference type="InterPro" id="IPR000550">
    <property type="entry name" value="Hppk"/>
</dbReference>
<dbReference type="Proteomes" id="UP001318301">
    <property type="component" value="Unassembled WGS sequence"/>
</dbReference>
<evidence type="ECO:0000256" key="2">
    <source>
        <dbReference type="ARBA" id="ARBA00005810"/>
    </source>
</evidence>
<sequence length="162" mass="18511">MATNIYLSLGGNLGNTLEIFKNVYPILEKKIGPILHFSSIYQTKAWGNTHQADFLNQVLKLSTELNPQELIAQLLLIESELGRVRKQQWEARIIDLDILFYGHQVIQESNLQIPHPFLPQRKFVLIPLTEIAPNLTHPILQKDIHTLLLACPDSSEVKKLEL</sequence>
<evidence type="ECO:0000256" key="1">
    <source>
        <dbReference type="ARBA" id="ARBA00005051"/>
    </source>
</evidence>
<proteinExistence type="inferred from homology"/>
<keyword evidence="9" id="KW-0289">Folate biosynthesis</keyword>
<accession>A0ABX0EXW4</accession>
<evidence type="ECO:0000256" key="4">
    <source>
        <dbReference type="ARBA" id="ARBA00016218"/>
    </source>
</evidence>
<comment type="caution">
    <text evidence="14">The sequence shown here is derived from an EMBL/GenBank/DDBJ whole genome shotgun (WGS) entry which is preliminary data.</text>
</comment>
<evidence type="ECO:0000256" key="10">
    <source>
        <dbReference type="ARBA" id="ARBA00029409"/>
    </source>
</evidence>
<organism evidence="14 15">
    <name type="scientific">Aquirufa beregesia</name>
    <dbReference type="NCBI Taxonomy" id="2516556"/>
    <lineage>
        <taxon>Bacteria</taxon>
        <taxon>Pseudomonadati</taxon>
        <taxon>Bacteroidota</taxon>
        <taxon>Cytophagia</taxon>
        <taxon>Cytophagales</taxon>
        <taxon>Flectobacillaceae</taxon>
        <taxon>Aquirufa</taxon>
    </lineage>
</organism>
<dbReference type="RefSeq" id="WP_166230100.1">
    <property type="nucleotide sequence ID" value="NZ_SEWW01000003.1"/>
</dbReference>
<reference evidence="14 15" key="1">
    <citation type="submission" date="2019-02" db="EMBL/GenBank/DDBJ databases">
        <title>Genome of a new Bacteroidetes strain.</title>
        <authorList>
            <person name="Pitt A."/>
        </authorList>
    </citation>
    <scope>NUCLEOTIDE SEQUENCE [LARGE SCALE GENOMIC DNA]</scope>
    <source>
        <strain evidence="14 15">50C-KIRBA</strain>
    </source>
</reference>
<comment type="function">
    <text evidence="10">Catalyzes the transfer of pyrophosphate from adenosine triphosphate (ATP) to 6-hydroxymethyl-7,8-dihydropterin, an enzymatic step in folate biosynthesis pathway.</text>
</comment>
<keyword evidence="6" id="KW-0547">Nucleotide-binding</keyword>
<keyword evidence="7" id="KW-0418">Kinase</keyword>
<comment type="similarity">
    <text evidence="2">Belongs to the HPPK family.</text>
</comment>
<evidence type="ECO:0000256" key="11">
    <source>
        <dbReference type="ARBA" id="ARBA00029766"/>
    </source>
</evidence>
<gene>
    <name evidence="14" type="primary">folK</name>
    <name evidence="14" type="ORF">EWU23_06665</name>
</gene>
<comment type="pathway">
    <text evidence="1">Cofactor biosynthesis; tetrahydrofolate biosynthesis; 2-amino-4-hydroxy-6-hydroxymethyl-7,8-dihydropteridine diphosphate from 7,8-dihydroneopterin triphosphate: step 4/4.</text>
</comment>
<evidence type="ECO:0000313" key="15">
    <source>
        <dbReference type="Proteomes" id="UP001318301"/>
    </source>
</evidence>
<evidence type="ECO:0000256" key="6">
    <source>
        <dbReference type="ARBA" id="ARBA00022741"/>
    </source>
</evidence>
<dbReference type="EMBL" id="SEWW01000003">
    <property type="protein sequence ID" value="NGZ44151.1"/>
    <property type="molecule type" value="Genomic_DNA"/>
</dbReference>
<evidence type="ECO:0000256" key="9">
    <source>
        <dbReference type="ARBA" id="ARBA00022909"/>
    </source>
</evidence>